<dbReference type="Gene3D" id="2.180.10.10">
    <property type="entry name" value="RHS repeat-associated core"/>
    <property type="match status" value="1"/>
</dbReference>
<reference evidence="3" key="1">
    <citation type="submission" date="2023-08" db="EMBL/GenBank/DDBJ databases">
        <title>Veillonella_parvula_DSM 2007_complete_genome_hifiasm_Zymo_Research_D6332.</title>
        <authorList>
            <person name="Damerum A."/>
        </authorList>
    </citation>
    <scope>NUCLEOTIDE SEQUENCE</scope>
    <source>
        <strain evidence="3">DSM 2007</strain>
    </source>
</reference>
<feature type="region of interest" description="Disordered" evidence="1">
    <location>
        <begin position="200"/>
        <end position="220"/>
    </location>
</feature>
<dbReference type="NCBIfam" id="TIGR03696">
    <property type="entry name" value="Rhs_assc_core"/>
    <property type="match status" value="1"/>
</dbReference>
<dbReference type="Pfam" id="PF03527">
    <property type="entry name" value="RHS"/>
    <property type="match status" value="1"/>
</dbReference>
<dbReference type="InterPro" id="IPR050708">
    <property type="entry name" value="T6SS_VgrG/RHS"/>
</dbReference>
<name>A0AB38YNK8_VEIPA</name>
<dbReference type="PRINTS" id="PR00394">
    <property type="entry name" value="RHSPROTEIN"/>
</dbReference>
<protein>
    <submittedName>
        <fullName evidence="3">RHS repeat-associated core domain-containing protein</fullName>
    </submittedName>
</protein>
<dbReference type="PANTHER" id="PTHR32305:SF15">
    <property type="entry name" value="PROTEIN RHSA-RELATED"/>
    <property type="match status" value="1"/>
</dbReference>
<proteinExistence type="predicted"/>
<gene>
    <name evidence="3" type="ORF">RDV51_08580</name>
</gene>
<dbReference type="InterPro" id="IPR001826">
    <property type="entry name" value="RHS"/>
</dbReference>
<dbReference type="EMBL" id="CP133463">
    <property type="protein sequence ID" value="WMS19480.1"/>
    <property type="molecule type" value="Genomic_DNA"/>
</dbReference>
<dbReference type="PANTHER" id="PTHR32305">
    <property type="match status" value="1"/>
</dbReference>
<evidence type="ECO:0000313" key="4">
    <source>
        <dbReference type="Proteomes" id="UP001228955"/>
    </source>
</evidence>
<evidence type="ECO:0000313" key="3">
    <source>
        <dbReference type="EMBL" id="WMS19480.1"/>
    </source>
</evidence>
<sequence length="237" mass="26679">MTTEDGENHQQTHYFHCNQIGIPREMTDKEGNLFWYVEYTIWARLKEATKVTDSAHQPFRLQNQYADRETGLHYNLMRYYEPEAGRFVNQDPIGLWGEENLYQFAPNATMWLDPLGWKGVTVSKASKGSAFDFILKLDSSVYLETAQHIKDAIASGKPSVVTIDRKGAAGRRKEVLKGTKCAKGTDRDEWPMSMFKEGGKGASIRKISPSDNRGAGSSIGHALSDIPDNAKIKFEIV</sequence>
<accession>A0AB38YNK8</accession>
<dbReference type="InterPro" id="IPR022385">
    <property type="entry name" value="Rhs_assc_core"/>
</dbReference>
<evidence type="ECO:0000256" key="1">
    <source>
        <dbReference type="SAM" id="MobiDB-lite"/>
    </source>
</evidence>
<dbReference type="RefSeq" id="WP_004694828.1">
    <property type="nucleotide sequence ID" value="NZ_CP133463.1"/>
</dbReference>
<dbReference type="AlphaFoldDB" id="A0AB38YNK8"/>
<feature type="domain" description="RHS protein conserved region" evidence="2">
    <location>
        <begin position="13"/>
        <end position="44"/>
    </location>
</feature>
<dbReference type="Proteomes" id="UP001228955">
    <property type="component" value="Chromosome"/>
</dbReference>
<evidence type="ECO:0000259" key="2">
    <source>
        <dbReference type="Pfam" id="PF03527"/>
    </source>
</evidence>
<organism evidence="3 4">
    <name type="scientific">Veillonella parvula</name>
    <name type="common">Staphylococcus parvulus</name>
    <dbReference type="NCBI Taxonomy" id="29466"/>
    <lineage>
        <taxon>Bacteria</taxon>
        <taxon>Bacillati</taxon>
        <taxon>Bacillota</taxon>
        <taxon>Negativicutes</taxon>
        <taxon>Veillonellales</taxon>
        <taxon>Veillonellaceae</taxon>
        <taxon>Veillonella</taxon>
    </lineage>
</organism>